<gene>
    <name evidence="1" type="ORF">GCM10008935_24800</name>
</gene>
<dbReference type="Proteomes" id="UP001500740">
    <property type="component" value="Unassembled WGS sequence"/>
</dbReference>
<sequence length="79" mass="9540">MTSYFVFFNKIFLCSELLDLKRLFSFYLKPSFLGVYLNSQLYYTKNLYLRERKLGSDVIYPQIYFCTLSNLFAIIFKND</sequence>
<accession>A0ABP3JZF8</accession>
<reference evidence="2" key="1">
    <citation type="journal article" date="2019" name="Int. J. Syst. Evol. Microbiol.">
        <title>The Global Catalogue of Microorganisms (GCM) 10K type strain sequencing project: providing services to taxonomists for standard genome sequencing and annotation.</title>
        <authorList>
            <consortium name="The Broad Institute Genomics Platform"/>
            <consortium name="The Broad Institute Genome Sequencing Center for Infectious Disease"/>
            <person name="Wu L."/>
            <person name="Ma J."/>
        </authorList>
    </citation>
    <scope>NUCLEOTIDE SEQUENCE [LARGE SCALE GENOMIC DNA]</scope>
    <source>
        <strain evidence="2">JCM 14193</strain>
    </source>
</reference>
<keyword evidence="2" id="KW-1185">Reference proteome</keyword>
<comment type="caution">
    <text evidence="1">The sequence shown here is derived from an EMBL/GenBank/DDBJ whole genome shotgun (WGS) entry which is preliminary data.</text>
</comment>
<dbReference type="EMBL" id="BAAACZ010000019">
    <property type="protein sequence ID" value="GAA0467892.1"/>
    <property type="molecule type" value="Genomic_DNA"/>
</dbReference>
<proteinExistence type="predicted"/>
<organism evidence="1 2">
    <name type="scientific">Alkalibacillus silvisoli</name>
    <dbReference type="NCBI Taxonomy" id="392823"/>
    <lineage>
        <taxon>Bacteria</taxon>
        <taxon>Bacillati</taxon>
        <taxon>Bacillota</taxon>
        <taxon>Bacilli</taxon>
        <taxon>Bacillales</taxon>
        <taxon>Bacillaceae</taxon>
        <taxon>Alkalibacillus</taxon>
    </lineage>
</organism>
<evidence type="ECO:0000313" key="2">
    <source>
        <dbReference type="Proteomes" id="UP001500740"/>
    </source>
</evidence>
<protein>
    <submittedName>
        <fullName evidence="1">Uncharacterized protein</fullName>
    </submittedName>
</protein>
<name>A0ABP3JZF8_9BACI</name>
<evidence type="ECO:0000313" key="1">
    <source>
        <dbReference type="EMBL" id="GAA0467892.1"/>
    </source>
</evidence>